<dbReference type="Pfam" id="PF07690">
    <property type="entry name" value="MFS_1"/>
    <property type="match status" value="1"/>
</dbReference>
<keyword evidence="3" id="KW-1003">Cell membrane</keyword>
<feature type="transmembrane region" description="Helical" evidence="7">
    <location>
        <begin position="127"/>
        <end position="145"/>
    </location>
</feature>
<feature type="transmembrane region" description="Helical" evidence="7">
    <location>
        <begin position="384"/>
        <end position="403"/>
    </location>
</feature>
<feature type="transmembrane region" description="Helical" evidence="7">
    <location>
        <begin position="39"/>
        <end position="59"/>
    </location>
</feature>
<evidence type="ECO:0000256" key="6">
    <source>
        <dbReference type="ARBA" id="ARBA00023136"/>
    </source>
</evidence>
<feature type="transmembrane region" description="Helical" evidence="7">
    <location>
        <begin position="103"/>
        <end position="121"/>
    </location>
</feature>
<evidence type="ECO:0000256" key="7">
    <source>
        <dbReference type="SAM" id="Phobius"/>
    </source>
</evidence>
<protein>
    <submittedName>
        <fullName evidence="8">Major facilitator superfamily MFS_1</fullName>
    </submittedName>
</protein>
<feature type="transmembrane region" description="Helical" evidence="7">
    <location>
        <begin position="268"/>
        <end position="286"/>
    </location>
</feature>
<evidence type="ECO:0000256" key="2">
    <source>
        <dbReference type="ARBA" id="ARBA00022448"/>
    </source>
</evidence>
<evidence type="ECO:0000313" key="9">
    <source>
        <dbReference type="Proteomes" id="UP000001557"/>
    </source>
</evidence>
<name>A3D815_SHEB5</name>
<dbReference type="Proteomes" id="UP000001557">
    <property type="component" value="Chromosome"/>
</dbReference>
<dbReference type="AlphaFoldDB" id="A3D815"/>
<dbReference type="InterPro" id="IPR011701">
    <property type="entry name" value="MFS"/>
</dbReference>
<evidence type="ECO:0000256" key="1">
    <source>
        <dbReference type="ARBA" id="ARBA00004651"/>
    </source>
</evidence>
<organism evidence="8 9">
    <name type="scientific">Shewanella baltica (strain OS155 / ATCC BAA-1091)</name>
    <dbReference type="NCBI Taxonomy" id="325240"/>
    <lineage>
        <taxon>Bacteria</taxon>
        <taxon>Pseudomonadati</taxon>
        <taxon>Pseudomonadota</taxon>
        <taxon>Gammaproteobacteria</taxon>
        <taxon>Alteromonadales</taxon>
        <taxon>Shewanellaceae</taxon>
        <taxon>Shewanella</taxon>
    </lineage>
</organism>
<keyword evidence="2" id="KW-0813">Transport</keyword>
<evidence type="ECO:0000313" key="8">
    <source>
        <dbReference type="EMBL" id="ABN62878.1"/>
    </source>
</evidence>
<gene>
    <name evidence="8" type="ordered locus">Sbal_3401</name>
</gene>
<dbReference type="GO" id="GO:0005886">
    <property type="term" value="C:plasma membrane"/>
    <property type="evidence" value="ECO:0007669"/>
    <property type="project" value="UniProtKB-SubCell"/>
</dbReference>
<sequence>MKGISHTLYSQPEEKALAFAHLPPESISMKSIQTKDPKALLLWMTFVMSLVFAVWQALLNNFVIEKAQFTGAEIGMLQSLREIPGFLAFTAIFVLLLIREQAFALLSLALLCIGVAVTGFFPQVIGLYLTTVLMSVGFHYFETINQSLTLQWVDKKDAAGFMGKALAWRSAAALVGYASIWLVMTWLKLDYQHMYLIIGALGLVMVLTMTWYYPKFETTEVQHKKIILRKRYWLYYLLTFFSGARRQIFMVFAGFMMVEKFGYSVSEITALFLINYVVNLLFAPAIGRFIGRIGERNALTVEYVGLIIVFISYALVEQAHMAAALYVIDHLLFAMAIAMKTYFQKIADSKDIAATMSVSFTINHIAAVIIPVILGLLWLTDPALVFYIGAGFAVCSLILALNVPRHPEPGNETLWSWTSKKAKSIAKAVE</sequence>
<dbReference type="GO" id="GO:0022857">
    <property type="term" value="F:transmembrane transporter activity"/>
    <property type="evidence" value="ECO:0007669"/>
    <property type="project" value="InterPro"/>
</dbReference>
<dbReference type="InterPro" id="IPR036259">
    <property type="entry name" value="MFS_trans_sf"/>
</dbReference>
<keyword evidence="4 7" id="KW-0812">Transmembrane</keyword>
<feature type="transmembrane region" description="Helical" evidence="7">
    <location>
        <begin position="355"/>
        <end position="378"/>
    </location>
</feature>
<proteinExistence type="predicted"/>
<dbReference type="InterPro" id="IPR050171">
    <property type="entry name" value="MFS_Transporters"/>
</dbReference>
<evidence type="ECO:0000256" key="5">
    <source>
        <dbReference type="ARBA" id="ARBA00022989"/>
    </source>
</evidence>
<evidence type="ECO:0000256" key="4">
    <source>
        <dbReference type="ARBA" id="ARBA00022692"/>
    </source>
</evidence>
<feature type="transmembrane region" description="Helical" evidence="7">
    <location>
        <begin position="79"/>
        <end position="98"/>
    </location>
</feature>
<feature type="transmembrane region" description="Helical" evidence="7">
    <location>
        <begin position="166"/>
        <end position="187"/>
    </location>
</feature>
<evidence type="ECO:0000256" key="3">
    <source>
        <dbReference type="ARBA" id="ARBA00022475"/>
    </source>
</evidence>
<keyword evidence="5 7" id="KW-1133">Transmembrane helix</keyword>
<dbReference type="STRING" id="325240.Sbal_3401"/>
<keyword evidence="9" id="KW-1185">Reference proteome</keyword>
<feature type="transmembrane region" description="Helical" evidence="7">
    <location>
        <begin position="322"/>
        <end position="343"/>
    </location>
</feature>
<feature type="transmembrane region" description="Helical" evidence="7">
    <location>
        <begin position="298"/>
        <end position="316"/>
    </location>
</feature>
<accession>A3D815</accession>
<keyword evidence="6 7" id="KW-0472">Membrane</keyword>
<dbReference type="Gene3D" id="1.20.1250.20">
    <property type="entry name" value="MFS general substrate transporter like domains"/>
    <property type="match status" value="2"/>
</dbReference>
<feature type="transmembrane region" description="Helical" evidence="7">
    <location>
        <begin position="193"/>
        <end position="213"/>
    </location>
</feature>
<feature type="transmembrane region" description="Helical" evidence="7">
    <location>
        <begin position="233"/>
        <end position="256"/>
    </location>
</feature>
<reference evidence="8 9" key="1">
    <citation type="submission" date="2007-02" db="EMBL/GenBank/DDBJ databases">
        <title>Complete sequence of chromosome of Shewanella baltica OS155.</title>
        <authorList>
            <consortium name="US DOE Joint Genome Institute"/>
            <person name="Copeland A."/>
            <person name="Lucas S."/>
            <person name="Lapidus A."/>
            <person name="Barry K."/>
            <person name="Detter J.C."/>
            <person name="Glavina del Rio T."/>
            <person name="Hammon N."/>
            <person name="Israni S."/>
            <person name="Dalin E."/>
            <person name="Tice H."/>
            <person name="Pitluck S."/>
            <person name="Sims D.R."/>
            <person name="Brettin T."/>
            <person name="Bruce D."/>
            <person name="Han C."/>
            <person name="Tapia R."/>
            <person name="Brainard J."/>
            <person name="Schmutz J."/>
            <person name="Larimer F."/>
            <person name="Land M."/>
            <person name="Hauser L."/>
            <person name="Kyrpides N."/>
            <person name="Mikhailova N."/>
            <person name="Brettar I."/>
            <person name="Klappenbach J."/>
            <person name="Konstantinidis K."/>
            <person name="Rodrigues J."/>
            <person name="Tiedje J."/>
            <person name="Richardson P."/>
        </authorList>
    </citation>
    <scope>NUCLEOTIDE SEQUENCE [LARGE SCALE GENOMIC DNA]</scope>
    <source>
        <strain evidence="9">OS155 / ATCC BAA-1091</strain>
    </source>
</reference>
<comment type="subcellular location">
    <subcellularLocation>
        <location evidence="1">Cell membrane</location>
        <topology evidence="1">Multi-pass membrane protein</topology>
    </subcellularLocation>
</comment>
<dbReference type="KEGG" id="sbl:Sbal_3401"/>
<dbReference type="PANTHER" id="PTHR23517">
    <property type="entry name" value="RESISTANCE PROTEIN MDTM, PUTATIVE-RELATED-RELATED"/>
    <property type="match status" value="1"/>
</dbReference>
<dbReference type="SUPFAM" id="SSF103473">
    <property type="entry name" value="MFS general substrate transporter"/>
    <property type="match status" value="1"/>
</dbReference>
<dbReference type="HOGENOM" id="CLU_057648_0_0_6"/>
<dbReference type="EMBL" id="CP000563">
    <property type="protein sequence ID" value="ABN62878.1"/>
    <property type="molecule type" value="Genomic_DNA"/>
</dbReference>